<dbReference type="Gene3D" id="3.40.960.10">
    <property type="entry name" value="VSR Endonuclease"/>
    <property type="match status" value="1"/>
</dbReference>
<accession>A0ABV8A3U5</accession>
<keyword evidence="3" id="KW-1185">Reference proteome</keyword>
<dbReference type="Pfam" id="PF04480">
    <property type="entry name" value="DUF559"/>
    <property type="match status" value="1"/>
</dbReference>
<gene>
    <name evidence="2" type="ORF">ACFOPQ_03890</name>
</gene>
<protein>
    <submittedName>
        <fullName evidence="2">Endonuclease domain-containing protein</fullName>
    </submittedName>
</protein>
<dbReference type="InterPro" id="IPR011335">
    <property type="entry name" value="Restrct_endonuc-II-like"/>
</dbReference>
<dbReference type="SUPFAM" id="SSF52980">
    <property type="entry name" value="Restriction endonuclease-like"/>
    <property type="match status" value="1"/>
</dbReference>
<dbReference type="PANTHER" id="PTHR38590:SF1">
    <property type="entry name" value="BLL0828 PROTEIN"/>
    <property type="match status" value="1"/>
</dbReference>
<dbReference type="Proteomes" id="UP001595748">
    <property type="component" value="Unassembled WGS sequence"/>
</dbReference>
<reference evidence="3" key="1">
    <citation type="journal article" date="2019" name="Int. J. Syst. Evol. Microbiol.">
        <title>The Global Catalogue of Microorganisms (GCM) 10K type strain sequencing project: providing services to taxonomists for standard genome sequencing and annotation.</title>
        <authorList>
            <consortium name="The Broad Institute Genomics Platform"/>
            <consortium name="The Broad Institute Genome Sequencing Center for Infectious Disease"/>
            <person name="Wu L."/>
            <person name="Ma J."/>
        </authorList>
    </citation>
    <scope>NUCLEOTIDE SEQUENCE [LARGE SCALE GENOMIC DNA]</scope>
    <source>
        <strain evidence="3">CCTCC AB 2013263</strain>
    </source>
</reference>
<comment type="caution">
    <text evidence="2">The sequence shown here is derived from an EMBL/GenBank/DDBJ whole genome shotgun (WGS) entry which is preliminary data.</text>
</comment>
<dbReference type="EMBL" id="JBHRZF010000035">
    <property type="protein sequence ID" value="MFC3859906.1"/>
    <property type="molecule type" value="Genomic_DNA"/>
</dbReference>
<name>A0ABV8A3U5_9DEIO</name>
<keyword evidence="2" id="KW-0540">Nuclease</keyword>
<proteinExistence type="predicted"/>
<dbReference type="GO" id="GO:0004519">
    <property type="term" value="F:endonuclease activity"/>
    <property type="evidence" value="ECO:0007669"/>
    <property type="project" value="UniProtKB-KW"/>
</dbReference>
<dbReference type="CDD" id="cd01038">
    <property type="entry name" value="Endonuclease_DUF559"/>
    <property type="match status" value="1"/>
</dbReference>
<dbReference type="PANTHER" id="PTHR38590">
    <property type="entry name" value="BLL0828 PROTEIN"/>
    <property type="match status" value="1"/>
</dbReference>
<keyword evidence="2" id="KW-0255">Endonuclease</keyword>
<dbReference type="RefSeq" id="WP_380076067.1">
    <property type="nucleotide sequence ID" value="NZ_JBHRZF010000035.1"/>
</dbReference>
<evidence type="ECO:0000313" key="3">
    <source>
        <dbReference type="Proteomes" id="UP001595748"/>
    </source>
</evidence>
<evidence type="ECO:0000313" key="2">
    <source>
        <dbReference type="EMBL" id="MFC3859906.1"/>
    </source>
</evidence>
<keyword evidence="2" id="KW-0378">Hydrolase</keyword>
<feature type="domain" description="DUF559" evidence="1">
    <location>
        <begin position="10"/>
        <end position="114"/>
    </location>
</feature>
<sequence>MGTRRVTTGTQKARALRREQTPEERLLWRALRNRFLNVKFRRQWPIAGYIVDFVCFEARLIIELDGSQHAEESACEYDAVRTEILEAGGFRVVRFWNNEVNTNLEGVLHTIQRHFN</sequence>
<evidence type="ECO:0000259" key="1">
    <source>
        <dbReference type="Pfam" id="PF04480"/>
    </source>
</evidence>
<dbReference type="InterPro" id="IPR047216">
    <property type="entry name" value="Endonuclease_DUF559_bact"/>
</dbReference>
<organism evidence="2 3">
    <name type="scientific">Deinococcus antarcticus</name>
    <dbReference type="NCBI Taxonomy" id="1298767"/>
    <lineage>
        <taxon>Bacteria</taxon>
        <taxon>Thermotogati</taxon>
        <taxon>Deinococcota</taxon>
        <taxon>Deinococci</taxon>
        <taxon>Deinococcales</taxon>
        <taxon>Deinococcaceae</taxon>
        <taxon>Deinococcus</taxon>
    </lineage>
</organism>
<dbReference type="InterPro" id="IPR007569">
    <property type="entry name" value="DUF559"/>
</dbReference>